<evidence type="ECO:0000256" key="1">
    <source>
        <dbReference type="SAM" id="MobiDB-lite"/>
    </source>
</evidence>
<gene>
    <name evidence="2" type="ORF">AB6A40_005823</name>
</gene>
<proteinExistence type="predicted"/>
<accession>A0ABD6EP81</accession>
<feature type="region of interest" description="Disordered" evidence="1">
    <location>
        <begin position="62"/>
        <end position="97"/>
    </location>
</feature>
<comment type="caution">
    <text evidence="2">The sequence shown here is derived from an EMBL/GenBank/DDBJ whole genome shotgun (WGS) entry which is preliminary data.</text>
</comment>
<reference evidence="2 3" key="1">
    <citation type="submission" date="2024-08" db="EMBL/GenBank/DDBJ databases">
        <title>Gnathostoma spinigerum genome.</title>
        <authorList>
            <person name="Gonzalez-Bertolin B."/>
            <person name="Monzon S."/>
            <person name="Zaballos A."/>
            <person name="Jimenez P."/>
            <person name="Dekumyoy P."/>
            <person name="Varona S."/>
            <person name="Cuesta I."/>
            <person name="Sumanam S."/>
            <person name="Adisakwattana P."/>
            <person name="Gasser R.B."/>
            <person name="Hernandez-Gonzalez A."/>
            <person name="Young N.D."/>
            <person name="Perteguer M.J."/>
        </authorList>
    </citation>
    <scope>NUCLEOTIDE SEQUENCE [LARGE SCALE GENOMIC DNA]</scope>
    <source>
        <strain evidence="2">AL3</strain>
        <tissue evidence="2">Liver</tissue>
    </source>
</reference>
<organism evidence="2 3">
    <name type="scientific">Gnathostoma spinigerum</name>
    <dbReference type="NCBI Taxonomy" id="75299"/>
    <lineage>
        <taxon>Eukaryota</taxon>
        <taxon>Metazoa</taxon>
        <taxon>Ecdysozoa</taxon>
        <taxon>Nematoda</taxon>
        <taxon>Chromadorea</taxon>
        <taxon>Rhabditida</taxon>
        <taxon>Spirurina</taxon>
        <taxon>Gnathostomatomorpha</taxon>
        <taxon>Gnathostomatoidea</taxon>
        <taxon>Gnathostomatidae</taxon>
        <taxon>Gnathostoma</taxon>
    </lineage>
</organism>
<dbReference type="Proteomes" id="UP001608902">
    <property type="component" value="Unassembled WGS sequence"/>
</dbReference>
<name>A0ABD6EP81_9BILA</name>
<feature type="compositionally biased region" description="Basic and acidic residues" evidence="1">
    <location>
        <begin position="62"/>
        <end position="80"/>
    </location>
</feature>
<evidence type="ECO:0000313" key="3">
    <source>
        <dbReference type="Proteomes" id="UP001608902"/>
    </source>
</evidence>
<feature type="region of interest" description="Disordered" evidence="1">
    <location>
        <begin position="24"/>
        <end position="43"/>
    </location>
</feature>
<keyword evidence="3" id="KW-1185">Reference proteome</keyword>
<dbReference type="EMBL" id="JBGFUD010003864">
    <property type="protein sequence ID" value="MFH4979114.1"/>
    <property type="molecule type" value="Genomic_DNA"/>
</dbReference>
<dbReference type="AlphaFoldDB" id="A0ABD6EP81"/>
<protein>
    <submittedName>
        <fullName evidence="2">Uncharacterized protein</fullName>
    </submittedName>
</protein>
<evidence type="ECO:0000313" key="2">
    <source>
        <dbReference type="EMBL" id="MFH4979114.1"/>
    </source>
</evidence>
<sequence length="138" mass="15461">MVVEQVDEEIFVVADREEASNSARNTFAPSFPGPLLHPVRSSSEERIKPMICESCERSSRISSDDWQGKTDKATTTERTNRFFPNVTGRPKSDSNVSELTGDVAHLSVRATDVLKPSVDNIRLTYRRYKLGDTPETTV</sequence>